<dbReference type="RefSeq" id="WP_179789529.1">
    <property type="nucleotide sequence ID" value="NZ_BAAARR010000001.1"/>
</dbReference>
<evidence type="ECO:0000256" key="4">
    <source>
        <dbReference type="ARBA" id="ARBA00022692"/>
    </source>
</evidence>
<protein>
    <submittedName>
        <fullName evidence="9">MFS family permease</fullName>
    </submittedName>
</protein>
<feature type="domain" description="Major facilitator superfamily (MFS) profile" evidence="8">
    <location>
        <begin position="22"/>
        <end position="456"/>
    </location>
</feature>
<dbReference type="PANTHER" id="PTHR42718">
    <property type="entry name" value="MAJOR FACILITATOR SUPERFAMILY MULTIDRUG TRANSPORTER MFSC"/>
    <property type="match status" value="1"/>
</dbReference>
<dbReference type="AlphaFoldDB" id="A0A852ZFV8"/>
<feature type="transmembrane region" description="Helical" evidence="7">
    <location>
        <begin position="313"/>
        <end position="329"/>
    </location>
</feature>
<feature type="transmembrane region" description="Helical" evidence="7">
    <location>
        <begin position="238"/>
        <end position="257"/>
    </location>
</feature>
<keyword evidence="10" id="KW-1185">Reference proteome</keyword>
<name>A0A852ZFV8_9ACTN</name>
<evidence type="ECO:0000313" key="10">
    <source>
        <dbReference type="Proteomes" id="UP000579605"/>
    </source>
</evidence>
<dbReference type="InterPro" id="IPR011701">
    <property type="entry name" value="MFS"/>
</dbReference>
<keyword evidence="4 7" id="KW-0812">Transmembrane</keyword>
<evidence type="ECO:0000259" key="8">
    <source>
        <dbReference type="PROSITE" id="PS50850"/>
    </source>
</evidence>
<evidence type="ECO:0000313" key="9">
    <source>
        <dbReference type="EMBL" id="NYH92061.1"/>
    </source>
</evidence>
<feature type="transmembrane region" description="Helical" evidence="7">
    <location>
        <begin position="56"/>
        <end position="76"/>
    </location>
</feature>
<feature type="transmembrane region" description="Helical" evidence="7">
    <location>
        <begin position="336"/>
        <end position="357"/>
    </location>
</feature>
<feature type="transmembrane region" description="Helical" evidence="7">
    <location>
        <begin position="430"/>
        <end position="450"/>
    </location>
</feature>
<feature type="transmembrane region" description="Helical" evidence="7">
    <location>
        <begin position="21"/>
        <end position="44"/>
    </location>
</feature>
<evidence type="ECO:0000256" key="1">
    <source>
        <dbReference type="ARBA" id="ARBA00004651"/>
    </source>
</evidence>
<dbReference type="Gene3D" id="1.20.1250.20">
    <property type="entry name" value="MFS general substrate transporter like domains"/>
    <property type="match status" value="2"/>
</dbReference>
<reference evidence="9 10" key="1">
    <citation type="submission" date="2020-07" db="EMBL/GenBank/DDBJ databases">
        <title>Sequencing the genomes of 1000 actinobacteria strains.</title>
        <authorList>
            <person name="Klenk H.-P."/>
        </authorList>
    </citation>
    <scope>NUCLEOTIDE SEQUENCE [LARGE SCALE GENOMIC DNA]</scope>
    <source>
        <strain evidence="9 10">DSM 18448</strain>
    </source>
</reference>
<dbReference type="SUPFAM" id="SSF103473">
    <property type="entry name" value="MFS general substrate transporter"/>
    <property type="match status" value="1"/>
</dbReference>
<organism evidence="9 10">
    <name type="scientific">Actinopolymorpha rutila</name>
    <dbReference type="NCBI Taxonomy" id="446787"/>
    <lineage>
        <taxon>Bacteria</taxon>
        <taxon>Bacillati</taxon>
        <taxon>Actinomycetota</taxon>
        <taxon>Actinomycetes</taxon>
        <taxon>Propionibacteriales</taxon>
        <taxon>Actinopolymorphaceae</taxon>
        <taxon>Actinopolymorpha</taxon>
    </lineage>
</organism>
<feature type="transmembrane region" description="Helical" evidence="7">
    <location>
        <begin position="278"/>
        <end position="301"/>
    </location>
</feature>
<feature type="transmembrane region" description="Helical" evidence="7">
    <location>
        <begin position="209"/>
        <end position="232"/>
    </location>
</feature>
<feature type="transmembrane region" description="Helical" evidence="7">
    <location>
        <begin position="177"/>
        <end position="197"/>
    </location>
</feature>
<feature type="transmembrane region" description="Helical" evidence="7">
    <location>
        <begin position="363"/>
        <end position="384"/>
    </location>
</feature>
<keyword evidence="6 7" id="KW-0472">Membrane</keyword>
<dbReference type="GO" id="GO:0005886">
    <property type="term" value="C:plasma membrane"/>
    <property type="evidence" value="ECO:0007669"/>
    <property type="project" value="UniProtKB-SubCell"/>
</dbReference>
<accession>A0A852ZFV8</accession>
<feature type="transmembrane region" description="Helical" evidence="7">
    <location>
        <begin position="405"/>
        <end position="424"/>
    </location>
</feature>
<evidence type="ECO:0000256" key="5">
    <source>
        <dbReference type="ARBA" id="ARBA00022989"/>
    </source>
</evidence>
<comment type="subcellular location">
    <subcellularLocation>
        <location evidence="1">Cell membrane</location>
        <topology evidence="1">Multi-pass membrane protein</topology>
    </subcellularLocation>
</comment>
<keyword evidence="3" id="KW-1003">Cell membrane</keyword>
<proteinExistence type="predicted"/>
<evidence type="ECO:0000256" key="2">
    <source>
        <dbReference type="ARBA" id="ARBA00022448"/>
    </source>
</evidence>
<evidence type="ECO:0000256" key="7">
    <source>
        <dbReference type="SAM" id="Phobius"/>
    </source>
</evidence>
<sequence>MTQLAGNTDKRSRGEEAGSGRAAVALCGVQFVDVLGVTVVVTTLPRMLADLGATPAAGTVVVTTYAMFFGGLLMVASRIGDRLGHRRVVLAALALFAAASVLGALAESVWMLAGARALQGAAAAASVPAALRLLTTVVPEGPVRRRAVAGWSAAGATAGASGFFVGGVLTELVSWRAVYWLNIALAAGLAAAIVAMIPRDHADTSDVRIGWRSSLLLTGGAMGVVAGTTMLGEGRSRVLAGAVTVLGLLAAAGFVLLERRSRHPLVARAAWRSSGLRWGAFGSFFVTATTSSSVILATLYLQDKLGLTPLRTATLLVSFSILAVGGSALSPRLVAALGWSGTLGVGLGVVAVGALVLVTWPQVAGIAVAAGVSGLGNGIASVAANDMGTAVDAHAKGTAAGVLNTAAQLGTAIGVAAMVLVATVTEPRVAWLLVVLLAAGAAVAAALGRVGGGERDPSRRVPLRSRP</sequence>
<dbReference type="EMBL" id="JACBZH010000001">
    <property type="protein sequence ID" value="NYH92061.1"/>
    <property type="molecule type" value="Genomic_DNA"/>
</dbReference>
<dbReference type="InterPro" id="IPR036259">
    <property type="entry name" value="MFS_trans_sf"/>
</dbReference>
<dbReference type="PANTHER" id="PTHR42718:SF46">
    <property type="entry name" value="BLR6921 PROTEIN"/>
    <property type="match status" value="1"/>
</dbReference>
<evidence type="ECO:0000256" key="3">
    <source>
        <dbReference type="ARBA" id="ARBA00022475"/>
    </source>
</evidence>
<dbReference type="InterPro" id="IPR020846">
    <property type="entry name" value="MFS_dom"/>
</dbReference>
<gene>
    <name evidence="9" type="ORF">F4554_004699</name>
</gene>
<keyword evidence="5 7" id="KW-1133">Transmembrane helix</keyword>
<dbReference type="Proteomes" id="UP000579605">
    <property type="component" value="Unassembled WGS sequence"/>
</dbReference>
<feature type="transmembrane region" description="Helical" evidence="7">
    <location>
        <begin position="88"/>
        <end position="111"/>
    </location>
</feature>
<feature type="transmembrane region" description="Helical" evidence="7">
    <location>
        <begin position="117"/>
        <end position="135"/>
    </location>
</feature>
<dbReference type="Pfam" id="PF07690">
    <property type="entry name" value="MFS_1"/>
    <property type="match status" value="1"/>
</dbReference>
<comment type="caution">
    <text evidence="9">The sequence shown here is derived from an EMBL/GenBank/DDBJ whole genome shotgun (WGS) entry which is preliminary data.</text>
</comment>
<feature type="transmembrane region" description="Helical" evidence="7">
    <location>
        <begin position="147"/>
        <end position="165"/>
    </location>
</feature>
<evidence type="ECO:0000256" key="6">
    <source>
        <dbReference type="ARBA" id="ARBA00023136"/>
    </source>
</evidence>
<keyword evidence="2" id="KW-0813">Transport</keyword>
<dbReference type="GO" id="GO:0022857">
    <property type="term" value="F:transmembrane transporter activity"/>
    <property type="evidence" value="ECO:0007669"/>
    <property type="project" value="InterPro"/>
</dbReference>
<dbReference type="PROSITE" id="PS50850">
    <property type="entry name" value="MFS"/>
    <property type="match status" value="1"/>
</dbReference>